<name>G6YLZ7_9HYPH</name>
<keyword evidence="2" id="KW-1185">Reference proteome</keyword>
<evidence type="ECO:0000313" key="1">
    <source>
        <dbReference type="EMBL" id="EHH02335.1"/>
    </source>
</evidence>
<reference evidence="1 2" key="1">
    <citation type="journal article" date="2012" name="J. Bacteriol.">
        <title>Draft Genome Sequence of Plant Growth-Promoting Rhizobium Mesorhizobium amorphae, Isolated from Zinc-Lead Mine Tailings.</title>
        <authorList>
            <person name="Hao X."/>
            <person name="Lin Y."/>
            <person name="Johnstone L."/>
            <person name="Baltrus D.A."/>
            <person name="Miller S.J."/>
            <person name="Wei G."/>
            <person name="Rensing C."/>
        </authorList>
    </citation>
    <scope>NUCLEOTIDE SEQUENCE [LARGE SCALE GENOMIC DNA]</scope>
    <source>
        <strain evidence="1 2">CCNWGS0123</strain>
    </source>
</reference>
<organism evidence="1 2">
    <name type="scientific">Mesorhizobium amorphae CCNWGS0123</name>
    <dbReference type="NCBI Taxonomy" id="1082933"/>
    <lineage>
        <taxon>Bacteria</taxon>
        <taxon>Pseudomonadati</taxon>
        <taxon>Pseudomonadota</taxon>
        <taxon>Alphaproteobacteria</taxon>
        <taxon>Hyphomicrobiales</taxon>
        <taxon>Phyllobacteriaceae</taxon>
        <taxon>Mesorhizobium</taxon>
    </lineage>
</organism>
<protein>
    <submittedName>
        <fullName evidence="1">Glycine cleavage system T protein</fullName>
    </submittedName>
</protein>
<accession>G6YLZ7</accession>
<dbReference type="Proteomes" id="UP000002949">
    <property type="component" value="Unassembled WGS sequence"/>
</dbReference>
<sequence>MEVPILGEMRKARVIAESPYDPEALRCRM</sequence>
<gene>
    <name evidence="1" type="ORF">MEA186_35174</name>
</gene>
<dbReference type="AlphaFoldDB" id="G6YLZ7"/>
<evidence type="ECO:0000313" key="2">
    <source>
        <dbReference type="Proteomes" id="UP000002949"/>
    </source>
</evidence>
<dbReference type="EMBL" id="AGSN01000257">
    <property type="protein sequence ID" value="EHH02335.1"/>
    <property type="molecule type" value="Genomic_DNA"/>
</dbReference>
<proteinExistence type="predicted"/>